<dbReference type="SUPFAM" id="SSF81383">
    <property type="entry name" value="F-box domain"/>
    <property type="match status" value="1"/>
</dbReference>
<dbReference type="OMA" id="FYAVSNQ"/>
<sequence length="679" mass="77262">MISDVRVPRYSLPVMTDMTKNLDSIPYDVFYQVASTLDCHDLIHLSRVNRALHSLTRSESIARKTLEETLLHTKEGQEADRTKSGYRAAVGRLFDIKEALATAQPYSASIIAIGSAFLYSGGSLSYIYNDEIRALDVHGASQVEQVLNIHGVLPRAIPHCNLLQDTTQVSLMHYSHGVLAFLVEMVERQEAWLLAVDMRRRSSSSSSSSSSSRNGRLRLRTRLQSTKRLFVRHNQSYLYYGTHSALGYHGYPQWAVNCVDLTTGQHLTDKPVELENFAGYEIGQTVCFEVHEDHLYAVSTLVDFEEEEVDWTSYYVWICLPPGHSCAPQPTRTWRRQHREGPINDTWSDLSLRHDEATKRLMILECRREWLDGGSDNCRTYYTQPLPSPSEVPRGKQPGCASRNPVSLPDEPLAKTLDPLSKPNYERPRKRLRRHYHSEYQRDGGGDDHTPRRDFILAKTKFRTYNLSASTFVDLVNDPCPDPERSLLPRDRLRLRVVSRKRKSPIDEAGEEGPKQRLYRPELTDADGQPVAHSEERFVSRGVQMWPPDDAPPELTELLCPSKRMGKVRAIADERSIVYSVDHAIATPGENRPIVLINFDPSLRLAGLQRLSPGALRAPQPTPTPTAAVDLERPHVDDLRRENPVVHATVGKRRTNQAVPSVREEPAMYLRIRRGYWLR</sequence>
<dbReference type="OrthoDB" id="5359231at2759"/>
<accession>Q0CZH4</accession>
<reference evidence="4" key="1">
    <citation type="submission" date="2005-09" db="EMBL/GenBank/DDBJ databases">
        <title>Annotation of the Aspergillus terreus NIH2624 genome.</title>
        <authorList>
            <person name="Birren B.W."/>
            <person name="Lander E.S."/>
            <person name="Galagan J.E."/>
            <person name="Nusbaum C."/>
            <person name="Devon K."/>
            <person name="Henn M."/>
            <person name="Ma L.-J."/>
            <person name="Jaffe D.B."/>
            <person name="Butler J."/>
            <person name="Alvarez P."/>
            <person name="Gnerre S."/>
            <person name="Grabherr M."/>
            <person name="Kleber M."/>
            <person name="Mauceli E.W."/>
            <person name="Brockman W."/>
            <person name="Rounsley S."/>
            <person name="Young S.K."/>
            <person name="LaButti K."/>
            <person name="Pushparaj V."/>
            <person name="DeCaprio D."/>
            <person name="Crawford M."/>
            <person name="Koehrsen M."/>
            <person name="Engels R."/>
            <person name="Montgomery P."/>
            <person name="Pearson M."/>
            <person name="Howarth C."/>
            <person name="Larson L."/>
            <person name="Luoma S."/>
            <person name="White J."/>
            <person name="Alvarado L."/>
            <person name="Kodira C.D."/>
            <person name="Zeng Q."/>
            <person name="Oleary S."/>
            <person name="Yandava C."/>
            <person name="Denning D.W."/>
            <person name="Nierman W.C."/>
            <person name="Milne T."/>
            <person name="Madden K."/>
        </authorList>
    </citation>
    <scope>NUCLEOTIDE SEQUENCE [LARGE SCALE GENOMIC DNA]</scope>
    <source>
        <strain evidence="4">NIH 2624 / FGSC A1156</strain>
    </source>
</reference>
<dbReference type="RefSeq" id="XP_001210996.1">
    <property type="nucleotide sequence ID" value="XM_001210996.1"/>
</dbReference>
<organism evidence="3 4">
    <name type="scientific">Aspergillus terreus (strain NIH 2624 / FGSC A1156)</name>
    <dbReference type="NCBI Taxonomy" id="341663"/>
    <lineage>
        <taxon>Eukaryota</taxon>
        <taxon>Fungi</taxon>
        <taxon>Dikarya</taxon>
        <taxon>Ascomycota</taxon>
        <taxon>Pezizomycotina</taxon>
        <taxon>Eurotiomycetes</taxon>
        <taxon>Eurotiomycetidae</taxon>
        <taxon>Eurotiales</taxon>
        <taxon>Aspergillaceae</taxon>
        <taxon>Aspergillus</taxon>
        <taxon>Aspergillus subgen. Circumdati</taxon>
    </lineage>
</organism>
<dbReference type="InterPro" id="IPR001810">
    <property type="entry name" value="F-box_dom"/>
</dbReference>
<evidence type="ECO:0000256" key="1">
    <source>
        <dbReference type="SAM" id="MobiDB-lite"/>
    </source>
</evidence>
<dbReference type="VEuPathDB" id="FungiDB:ATEG_00910"/>
<dbReference type="InterPro" id="IPR036047">
    <property type="entry name" value="F-box-like_dom_sf"/>
</dbReference>
<feature type="region of interest" description="Disordered" evidence="1">
    <location>
        <begin position="382"/>
        <end position="433"/>
    </location>
</feature>
<dbReference type="HOGENOM" id="CLU_015634_0_0_1"/>
<dbReference type="GeneID" id="4355673"/>
<name>Q0CZH4_ASPTN</name>
<dbReference type="STRING" id="341663.Q0CZH4"/>
<dbReference type="Pfam" id="PF00646">
    <property type="entry name" value="F-box"/>
    <property type="match status" value="1"/>
</dbReference>
<feature type="domain" description="F-box" evidence="2">
    <location>
        <begin position="19"/>
        <end position="65"/>
    </location>
</feature>
<evidence type="ECO:0000259" key="2">
    <source>
        <dbReference type="PROSITE" id="PS50181"/>
    </source>
</evidence>
<protein>
    <recommendedName>
        <fullName evidence="2">F-box domain-containing protein</fullName>
    </recommendedName>
</protein>
<evidence type="ECO:0000313" key="3">
    <source>
        <dbReference type="EMBL" id="EAU39556.1"/>
    </source>
</evidence>
<evidence type="ECO:0000313" key="4">
    <source>
        <dbReference type="Proteomes" id="UP000007963"/>
    </source>
</evidence>
<dbReference type="AlphaFoldDB" id="Q0CZH4"/>
<dbReference type="PROSITE" id="PS50181">
    <property type="entry name" value="FBOX"/>
    <property type="match status" value="1"/>
</dbReference>
<dbReference type="Proteomes" id="UP000007963">
    <property type="component" value="Unassembled WGS sequence"/>
</dbReference>
<gene>
    <name evidence="3" type="ORF">ATEG_00910</name>
</gene>
<dbReference type="EMBL" id="CH476594">
    <property type="protein sequence ID" value="EAU39556.1"/>
    <property type="molecule type" value="Genomic_DNA"/>
</dbReference>
<proteinExistence type="predicted"/>
<dbReference type="CDD" id="cd09917">
    <property type="entry name" value="F-box_SF"/>
    <property type="match status" value="1"/>
</dbReference>
<dbReference type="eggNOG" id="ENOG502RYII">
    <property type="taxonomic scope" value="Eukaryota"/>
</dbReference>